<gene>
    <name evidence="1" type="ORF">L2E82_28610</name>
</gene>
<sequence>MKKMRKRYRNSYAEENRRKSKHKGRNGETVERGSRRGDGELVGCLIFQGYKLCTGINRRRCWPQPPPADCSSPSSIAYGWKLWKKSGVEIGDHG</sequence>
<reference evidence="1 2" key="2">
    <citation type="journal article" date="2022" name="Mol. Ecol. Resour.">
        <title>The genomes of chicory, endive, great burdock and yacon provide insights into Asteraceae paleo-polyploidization history and plant inulin production.</title>
        <authorList>
            <person name="Fan W."/>
            <person name="Wang S."/>
            <person name="Wang H."/>
            <person name="Wang A."/>
            <person name="Jiang F."/>
            <person name="Liu H."/>
            <person name="Zhao H."/>
            <person name="Xu D."/>
            <person name="Zhang Y."/>
        </authorList>
    </citation>
    <scope>NUCLEOTIDE SEQUENCE [LARGE SCALE GENOMIC DNA]</scope>
    <source>
        <strain evidence="2">cv. Punajuju</strain>
        <tissue evidence="1">Leaves</tissue>
    </source>
</reference>
<evidence type="ECO:0000313" key="1">
    <source>
        <dbReference type="EMBL" id="KAI3738573.1"/>
    </source>
</evidence>
<comment type="caution">
    <text evidence="1">The sequence shown here is derived from an EMBL/GenBank/DDBJ whole genome shotgun (WGS) entry which is preliminary data.</text>
</comment>
<organism evidence="1 2">
    <name type="scientific">Cichorium intybus</name>
    <name type="common">Chicory</name>
    <dbReference type="NCBI Taxonomy" id="13427"/>
    <lineage>
        <taxon>Eukaryota</taxon>
        <taxon>Viridiplantae</taxon>
        <taxon>Streptophyta</taxon>
        <taxon>Embryophyta</taxon>
        <taxon>Tracheophyta</taxon>
        <taxon>Spermatophyta</taxon>
        <taxon>Magnoliopsida</taxon>
        <taxon>eudicotyledons</taxon>
        <taxon>Gunneridae</taxon>
        <taxon>Pentapetalae</taxon>
        <taxon>asterids</taxon>
        <taxon>campanulids</taxon>
        <taxon>Asterales</taxon>
        <taxon>Asteraceae</taxon>
        <taxon>Cichorioideae</taxon>
        <taxon>Cichorieae</taxon>
        <taxon>Cichoriinae</taxon>
        <taxon>Cichorium</taxon>
    </lineage>
</organism>
<proteinExistence type="predicted"/>
<reference evidence="2" key="1">
    <citation type="journal article" date="2022" name="Mol. Ecol. Resour.">
        <title>The genomes of chicory, endive, great burdock and yacon provide insights into Asteraceae palaeo-polyploidization history and plant inulin production.</title>
        <authorList>
            <person name="Fan W."/>
            <person name="Wang S."/>
            <person name="Wang H."/>
            <person name="Wang A."/>
            <person name="Jiang F."/>
            <person name="Liu H."/>
            <person name="Zhao H."/>
            <person name="Xu D."/>
            <person name="Zhang Y."/>
        </authorList>
    </citation>
    <scope>NUCLEOTIDE SEQUENCE [LARGE SCALE GENOMIC DNA]</scope>
    <source>
        <strain evidence="2">cv. Punajuju</strain>
    </source>
</reference>
<dbReference type="Proteomes" id="UP001055811">
    <property type="component" value="Linkage Group LG05"/>
</dbReference>
<keyword evidence="2" id="KW-1185">Reference proteome</keyword>
<dbReference type="EMBL" id="CM042013">
    <property type="protein sequence ID" value="KAI3738573.1"/>
    <property type="molecule type" value="Genomic_DNA"/>
</dbReference>
<name>A0ACB9CWM6_CICIN</name>
<accession>A0ACB9CWM6</accession>
<protein>
    <submittedName>
        <fullName evidence="1">Uncharacterized protein</fullName>
    </submittedName>
</protein>
<evidence type="ECO:0000313" key="2">
    <source>
        <dbReference type="Proteomes" id="UP001055811"/>
    </source>
</evidence>